<evidence type="ECO:0000256" key="4">
    <source>
        <dbReference type="ARBA" id="ARBA00022989"/>
    </source>
</evidence>
<dbReference type="OrthoDB" id="3936150at2759"/>
<dbReference type="InterPro" id="IPR036259">
    <property type="entry name" value="MFS_trans_sf"/>
</dbReference>
<protein>
    <recommendedName>
        <fullName evidence="9">Major facilitator superfamily (MFS) profile domain-containing protein</fullName>
    </recommendedName>
</protein>
<dbReference type="PANTHER" id="PTHR23511:SF4">
    <property type="entry name" value="MAJOR FACILITATOR SUPERFAMILY (MFS) PROFILE DOMAIN-CONTAINING PROTEIN"/>
    <property type="match status" value="1"/>
</dbReference>
<feature type="transmembrane region" description="Helical" evidence="6">
    <location>
        <begin position="219"/>
        <end position="238"/>
    </location>
</feature>
<evidence type="ECO:0008006" key="9">
    <source>
        <dbReference type="Google" id="ProtNLM"/>
    </source>
</evidence>
<dbReference type="Proteomes" id="UP000095149">
    <property type="component" value="Unassembled WGS sequence"/>
</dbReference>
<evidence type="ECO:0000256" key="2">
    <source>
        <dbReference type="ARBA" id="ARBA00022448"/>
    </source>
</evidence>
<proteinExistence type="predicted"/>
<evidence type="ECO:0000256" key="5">
    <source>
        <dbReference type="ARBA" id="ARBA00023136"/>
    </source>
</evidence>
<accession>A0A1E3JLC9</accession>
<keyword evidence="2" id="KW-0813">Transport</keyword>
<dbReference type="Pfam" id="PF07690">
    <property type="entry name" value="MFS_1"/>
    <property type="match status" value="1"/>
</dbReference>
<feature type="transmembrane region" description="Helical" evidence="6">
    <location>
        <begin position="275"/>
        <end position="296"/>
    </location>
</feature>
<dbReference type="AlphaFoldDB" id="A0A1E3JLC9"/>
<keyword evidence="5 6" id="KW-0472">Membrane</keyword>
<feature type="transmembrane region" description="Helical" evidence="6">
    <location>
        <begin position="337"/>
        <end position="358"/>
    </location>
</feature>
<dbReference type="GO" id="GO:0016020">
    <property type="term" value="C:membrane"/>
    <property type="evidence" value="ECO:0007669"/>
    <property type="project" value="UniProtKB-SubCell"/>
</dbReference>
<evidence type="ECO:0000256" key="6">
    <source>
        <dbReference type="SAM" id="Phobius"/>
    </source>
</evidence>
<evidence type="ECO:0000313" key="7">
    <source>
        <dbReference type="EMBL" id="ODO01658.1"/>
    </source>
</evidence>
<gene>
    <name evidence="7" type="ORF">I350_06484</name>
</gene>
<name>A0A1E3JLC9_9TREE</name>
<evidence type="ECO:0000256" key="1">
    <source>
        <dbReference type="ARBA" id="ARBA00004141"/>
    </source>
</evidence>
<sequence>MRIALVWGIGGEGSMPSYSSFCAMVALYSAGAGGNYAIDSTNFLEFLPHKYGFLTTILAAWWGVGYTIAGLFAWLYFPRWSCATADTCTWSNNKGWRLLHFTNGGIVLVLALVRVLLFKMEHSPKWLVTQGRDEEAVNVIQSIARKTGKPCSLTLDTLLAEGDVKTRTLFITRKQAWSTVCLFFLWFLIGIANPLYSVFRPYYLSTRGYSSGAASPYITWRNYTITNICGLVGPFLAWPLLDTPYIRRRGTLAIGAALTMAFLFGFTQVKTGTENLIVSSFINAVENIFFGALYGVTPELLPTGSRATGYGICVAINRVCNIIANIIGTYANVYTSAPLFVCASLFAGLVVVSLALPLDPSGHHIG</sequence>
<comment type="subcellular location">
    <subcellularLocation>
        <location evidence="1">Membrane</location>
        <topology evidence="1">Multi-pass membrane protein</topology>
    </subcellularLocation>
</comment>
<dbReference type="SUPFAM" id="SSF103473">
    <property type="entry name" value="MFS general substrate transporter"/>
    <property type="match status" value="1"/>
</dbReference>
<feature type="transmembrane region" description="Helical" evidence="6">
    <location>
        <begin position="97"/>
        <end position="117"/>
    </location>
</feature>
<organism evidence="7 8">
    <name type="scientific">Cryptococcus amylolentus CBS 6273</name>
    <dbReference type="NCBI Taxonomy" id="1296118"/>
    <lineage>
        <taxon>Eukaryota</taxon>
        <taxon>Fungi</taxon>
        <taxon>Dikarya</taxon>
        <taxon>Basidiomycota</taxon>
        <taxon>Agaricomycotina</taxon>
        <taxon>Tremellomycetes</taxon>
        <taxon>Tremellales</taxon>
        <taxon>Cryptococcaceae</taxon>
        <taxon>Cryptococcus</taxon>
    </lineage>
</organism>
<feature type="transmembrane region" description="Helical" evidence="6">
    <location>
        <begin position="51"/>
        <end position="77"/>
    </location>
</feature>
<keyword evidence="4 6" id="KW-1133">Transmembrane helix</keyword>
<dbReference type="Gene3D" id="1.20.1250.20">
    <property type="entry name" value="MFS general substrate transporter like domains"/>
    <property type="match status" value="1"/>
</dbReference>
<evidence type="ECO:0000256" key="3">
    <source>
        <dbReference type="ARBA" id="ARBA00022692"/>
    </source>
</evidence>
<reference evidence="7 8" key="1">
    <citation type="submission" date="2016-06" db="EMBL/GenBank/DDBJ databases">
        <title>Evolution of pathogenesis and genome organization in the Tremellales.</title>
        <authorList>
            <person name="Cuomo C."/>
            <person name="Litvintseva A."/>
            <person name="Heitman J."/>
            <person name="Chen Y."/>
            <person name="Sun S."/>
            <person name="Springer D."/>
            <person name="Dromer F."/>
            <person name="Young S."/>
            <person name="Zeng Q."/>
            <person name="Chapman S."/>
            <person name="Gujja S."/>
            <person name="Saif S."/>
            <person name="Birren B."/>
        </authorList>
    </citation>
    <scope>NUCLEOTIDE SEQUENCE [LARGE SCALE GENOMIC DNA]</scope>
    <source>
        <strain evidence="7 8">CBS 6273</strain>
    </source>
</reference>
<evidence type="ECO:0000313" key="8">
    <source>
        <dbReference type="Proteomes" id="UP000095149"/>
    </source>
</evidence>
<feature type="transmembrane region" description="Helical" evidence="6">
    <location>
        <begin position="176"/>
        <end position="199"/>
    </location>
</feature>
<comment type="caution">
    <text evidence="7">The sequence shown here is derived from an EMBL/GenBank/DDBJ whole genome shotgun (WGS) entry which is preliminary data.</text>
</comment>
<keyword evidence="3 6" id="KW-0812">Transmembrane</keyword>
<dbReference type="InterPro" id="IPR011701">
    <property type="entry name" value="MFS"/>
</dbReference>
<feature type="transmembrane region" description="Helical" evidence="6">
    <location>
        <begin position="308"/>
        <end position="331"/>
    </location>
</feature>
<feature type="transmembrane region" description="Helical" evidence="6">
    <location>
        <begin position="250"/>
        <end position="269"/>
    </location>
</feature>
<feature type="transmembrane region" description="Helical" evidence="6">
    <location>
        <begin position="18"/>
        <end position="39"/>
    </location>
</feature>
<dbReference type="EMBL" id="MEKH01000010">
    <property type="protein sequence ID" value="ODO01658.1"/>
    <property type="molecule type" value="Genomic_DNA"/>
</dbReference>
<dbReference type="PANTHER" id="PTHR23511">
    <property type="entry name" value="SYNAPTIC VESICLE GLYCOPROTEIN 2"/>
    <property type="match status" value="1"/>
</dbReference>
<dbReference type="GO" id="GO:0022857">
    <property type="term" value="F:transmembrane transporter activity"/>
    <property type="evidence" value="ECO:0007669"/>
    <property type="project" value="InterPro"/>
</dbReference>